<comment type="caution">
    <text evidence="2">The sequence shown here is derived from an EMBL/GenBank/DDBJ whole genome shotgun (WGS) entry which is preliminary data.</text>
</comment>
<dbReference type="PANTHER" id="PTHR30528:SF0">
    <property type="entry name" value="CYTOPLASMIC PROTEIN"/>
    <property type="match status" value="1"/>
</dbReference>
<evidence type="ECO:0000313" key="3">
    <source>
        <dbReference type="Proteomes" id="UP000244378"/>
    </source>
</evidence>
<dbReference type="RefSeq" id="WP_075193841.1">
    <property type="nucleotide sequence ID" value="NZ_JADKNN010000004.1"/>
</dbReference>
<reference evidence="2 3" key="1">
    <citation type="submission" date="2016-12" db="EMBL/GenBank/DDBJ databases">
        <title>Analysis of the Molecular Diversity Among Cronobacter Species Isolated from Filth Flies Using a Pan Genomic DNA Microarray.</title>
        <authorList>
            <person name="Pava-Ripoll M."/>
            <person name="Tall B."/>
            <person name="Farber J."/>
            <person name="Fanning S."/>
            <person name="Lehner A."/>
            <person name="Stephan R."/>
            <person name="Pagotto F."/>
            <person name="Iverson C."/>
            <person name="Ziobro G."/>
            <person name="Miller A."/>
            <person name="Pearson R."/>
            <person name="Yan Q."/>
            <person name="Kim M."/>
            <person name="Jeong S."/>
            <person name="Park J."/>
            <person name="Jun S."/>
            <person name="Choi H."/>
            <person name="Chung T."/>
            <person name="Yoo Y."/>
            <person name="Park E."/>
            <person name="Hwang S."/>
            <person name="Lee B."/>
            <person name="Sathyamoorthy V."/>
            <person name="Carter L."/>
            <person name="Mammel M."/>
            <person name="Jackson S."/>
            <person name="Kothary M."/>
            <person name="Patel I."/>
            <person name="Grim C."/>
            <person name="Gopinath G."/>
            <person name="Gangiredla J."/>
            <person name="Chase H."/>
        </authorList>
    </citation>
    <scope>NUCLEOTIDE SEQUENCE [LARGE SCALE GENOMIC DNA]</scope>
    <source>
        <strain evidence="2 3">MOD1-Md1s</strain>
    </source>
</reference>
<proteinExistence type="predicted"/>
<evidence type="ECO:0000313" key="4">
    <source>
        <dbReference type="Proteomes" id="UP000469927"/>
    </source>
</evidence>
<keyword evidence="4" id="KW-1185">Reference proteome</keyword>
<dbReference type="OrthoDB" id="9787207at2"/>
<accession>A0A2T7AML1</accession>
<gene>
    <name evidence="2" type="ORF">AUN14_17790</name>
    <name evidence="1" type="ORF">FZI19_17190</name>
</gene>
<evidence type="ECO:0000313" key="2">
    <source>
        <dbReference type="EMBL" id="PUX10268.1"/>
    </source>
</evidence>
<reference evidence="1 4" key="2">
    <citation type="submission" date="2019-08" db="EMBL/GenBank/DDBJ databases">
        <title>Prevalence, distribution, and phylogeny of type two toxin-antitoxin genes possessed by Cronobacter species where C. sakazakii homologs follow sequence type lineages.</title>
        <authorList>
            <person name="Finkelstein S."/>
            <person name="Negrete F."/>
            <person name="Jang H."/>
            <person name="Gopinath G.R."/>
            <person name="Tall B.D."/>
        </authorList>
    </citation>
    <scope>NUCLEOTIDE SEQUENCE [LARGE SCALE GENOMIC DNA]</scope>
    <source>
        <strain evidence="1 4">MOD1_GK1257</strain>
    </source>
</reference>
<protein>
    <submittedName>
        <fullName evidence="2">Winged helix-turn-helix domain-containing protein</fullName>
    </submittedName>
</protein>
<dbReference type="Proteomes" id="UP000244378">
    <property type="component" value="Unassembled WGS sequence"/>
</dbReference>
<dbReference type="Proteomes" id="UP000469927">
    <property type="component" value="Unassembled WGS sequence"/>
</dbReference>
<dbReference type="PANTHER" id="PTHR30528">
    <property type="entry name" value="CYTOPLASMIC PROTEIN"/>
    <property type="match status" value="1"/>
</dbReference>
<dbReference type="EMBL" id="MSAE01000041">
    <property type="protein sequence ID" value="PUX10268.1"/>
    <property type="molecule type" value="Genomic_DNA"/>
</dbReference>
<name>A0A2T7AML1_9ENTR</name>
<organism evidence="2 3">
    <name type="scientific">Cronobacter muytjensii</name>
    <dbReference type="NCBI Taxonomy" id="413501"/>
    <lineage>
        <taxon>Bacteria</taxon>
        <taxon>Pseudomonadati</taxon>
        <taxon>Pseudomonadota</taxon>
        <taxon>Gammaproteobacteria</taxon>
        <taxon>Enterobacterales</taxon>
        <taxon>Enterobacteriaceae</taxon>
        <taxon>Cronobacter</taxon>
    </lineage>
</organism>
<sequence length="419" mass="47917">MSGVHLSLRAARHLHLAAQGLLKKPTRRARSADILAAVARMSLLQIDTINIVARSPYLVLFSRLGAYPGHWLDDALARGELMEYWAHEACFLPRSDFPLFRHRMLNPENMGWKYRAGWMKEHAQEIGELMAFIERNGPVRSADFGHPRKGSSGWWEWKPHKKHLEGLFTAGQVMVVERRNFQRVYDLTTRVLPDWDDSLHLIDKAQAEAQMLARSARSLGIFRSAWLADYYRLRHVATGPLLQAWQEEGFVVPVEVETLGLMWLHHELVPLLEQAVAGKLSATHSAVLSPFDPIVWDRRRAEAFFNFSYRLECYTPAPKRKYGYFVLPLLHKGALVGRMDAKMHRQQQWLEVIALYGEEDVKFTPGVIAGLRQAISDFAAWQGAHRVVFRQLPGPLAQAWGEGWEIDPAPRTHVISSKD</sequence>
<dbReference type="AlphaFoldDB" id="A0A2T7AML1"/>
<dbReference type="InterPro" id="IPR009351">
    <property type="entry name" value="AlkZ-like"/>
</dbReference>
<dbReference type="EMBL" id="WAGD01000060">
    <property type="protein sequence ID" value="KAB0874810.1"/>
    <property type="molecule type" value="Genomic_DNA"/>
</dbReference>
<dbReference type="Pfam" id="PF06224">
    <property type="entry name" value="AlkZ-like"/>
    <property type="match status" value="1"/>
</dbReference>
<evidence type="ECO:0000313" key="1">
    <source>
        <dbReference type="EMBL" id="KAB0874810.1"/>
    </source>
</evidence>